<gene>
    <name evidence="2" type="ORF">CINCED_3A003440</name>
</gene>
<feature type="region of interest" description="Disordered" evidence="1">
    <location>
        <begin position="1287"/>
        <end position="1313"/>
    </location>
</feature>
<feature type="compositionally biased region" description="Polar residues" evidence="1">
    <location>
        <begin position="1952"/>
        <end position="1964"/>
    </location>
</feature>
<sequence>MAVRMSEPGSPPEATLTSLGSCDIVESCVVAPDTSRCGEFNNSVDSDIGENTIIDVSSGVGFNKYVDCQETLVELSFIKWLSGFREECRRTVSLKNRDLFYGLLNFFHVNLSSEIVDCRNKINKSFLLKTYMEQALIFFHTYHKEFQDPLFVIYYDKMSSLLAYYIDLKIMASQRMENERTKDKLWNKKISSKISTALSIFLNNNIDLMFDAIFQLYYLFYGSTHIPVGSIMLPIFKKLLIEQHIPQELKFLTYLRYIICFKLWKKSINSSNLSPGQKRKELEQIRFTVRKLTPPHDFMEQHQKYNWPNWPKLTISFNSLPHMMNMDLKKVNMVLYTTNLSLKDCIKDILDTSRKDIPKLMKPIIEQCVSLRPDLYSVDGKEVLDAWNTKFDKTLKPLIPVTRSCNSLIRQIKYNLYNEPNNDDNINISYNLLTQDENIDTQSIINPFDLKKEIFLKRLRQNISSHNNHSIELSNTYNLIFNKKINEKKPTSRVLKTVFVNGELVPANELSKNDEMEVSVVKSKSSENYCTNKTVSNIESTHRSHSSGSSSLTKGSKRNKCFNRNEQNKRSCRSKTRHERNIATGKKNPNIGSNGQSIINRNVISNYSTLLDHSKSTMDINAMACLLNTSSPRENQWVMKSSNPETSVPSPLNLKYMHGNNISERNRADLENSTSKINNVNSDQNGIVSPSSDTQWSIKSPSELGSPGCKLPMVNDSEHMEVETVYSDNEGSQTTEHILHLRSINENENTQIYTLPMEQKSTHIEHSYVENAITSNTRDLEVVNVLSPVSINSTDIPISKSSWTPDISVHLHNDVDGDHSQSSSQLNGLCNTIGINKNRVAVNNHHSEIDHLSHMQLETTHRPRPLSSYNLIEPRLYSDDPFIASLSPNGSSVSNSGYNSIYEMARTPVSVPIKSVPVPMSSKDVIHELNDSNISIYHGNTLNLSFNGIKNKAAELNQASYNFAMNNDRPTDMSIGERVSPNNPSNINSHNILDVVSDEFSDMDSMDLRINNSDIRDINSCINNLSMSSLISSDLKTANPFNNFEKSSNWSSIKNPQSDIPNLHQKQNLKVYTDPTKLIPGPIHLNTQSEVPIHLNETRIQKAFLGNKSPSQVYYSPMADFCISSEVDIANRGSIEDSQKNNFKNQSNIRDRANTCSNDKYTHSLMTPTDNDPNGKQTSIISNYDGVHNQNSPIVNNGLLYKFNRSDNNPSVRYGSPIQLHHTNSDGLSPQRGHNGLTYTSFDQIRGQSLLEDPNLKEDPPTIINMTHLVPQSNKNCKVHYKWPLTKKKSQSTTTANEKFQEPTQSSEYKRNSNVVYKYKDDEFNLTQLQNMSPNELPNQNSSVTFNENKNDGSAFQSNQQFQGISDLSDLSDQSPVIQCGSETAEEKKQNQARIILNFENNLRKDSSDFDTLYRSSKTTGQSHEPNSPYNNDILDAARTLFQKRKLLICMYPKCTNKIHFRVIPSNAELLRHEFTVPFDDFRFNIQYKYKQLLTSTLKTWPVMPELAQLAKRCPCEVCCDFDSKLNQNQDVLGAYVEGRRRPGVDRNNENLPQIKSRITLSWKKNLANRFRSEAVAKQTITQMIDEMQEHLNNFTFSFTAVFPLYKDMKTNTEALQKACESNLNLFDNEKPLVFECSKLIDIVNSIFDKEAHLYSYQYLQLPKTVPKYVLEDKSNSPYQLANQNMSSFSHQFDEEHLPNEINRYYVENSSSPSSQSIHSNLTSPPPIRYIHENVPNTSHQSAVENLPSTSHQSSVGSITSSPHQHVLNNFPITSQCQEISLEMCSLNERPKNLSNISRYYSDGQLCSEFPPNTYLQVPSTQFPNSSTNSYYGSPVNMPSDTSVPFHSPSLSANSVPNSPSSDCSIPSLVESAATAVPEHTLLDDSLEAVNAAHNLMMISHRHRYNSTTSITSTNTTNTMTTATTNAATVSNTNGFKTKTKKISPSKTIATNNISPPRTRSNDVSIIIVTDTVQPSITEPEDQEPEVVHNSRRKKKKKHDKKKDKKKKGKR</sequence>
<feature type="compositionally biased region" description="Basic residues" evidence="1">
    <location>
        <begin position="1990"/>
        <end position="2011"/>
    </location>
</feature>
<accession>A0A5E4M3U0</accession>
<protein>
    <submittedName>
        <fullName evidence="2">Uncharacterized protein</fullName>
    </submittedName>
</protein>
<feature type="region of interest" description="Disordered" evidence="1">
    <location>
        <begin position="1332"/>
        <end position="1356"/>
    </location>
</feature>
<evidence type="ECO:0000256" key="1">
    <source>
        <dbReference type="SAM" id="MobiDB-lite"/>
    </source>
</evidence>
<name>A0A5E4M3U0_9HEMI</name>
<feature type="region of interest" description="Disordered" evidence="1">
    <location>
        <begin position="1739"/>
        <end position="1763"/>
    </location>
</feature>
<evidence type="ECO:0000313" key="2">
    <source>
        <dbReference type="EMBL" id="VVC25279.1"/>
    </source>
</evidence>
<organism evidence="2 3">
    <name type="scientific">Cinara cedri</name>
    <dbReference type="NCBI Taxonomy" id="506608"/>
    <lineage>
        <taxon>Eukaryota</taxon>
        <taxon>Metazoa</taxon>
        <taxon>Ecdysozoa</taxon>
        <taxon>Arthropoda</taxon>
        <taxon>Hexapoda</taxon>
        <taxon>Insecta</taxon>
        <taxon>Pterygota</taxon>
        <taxon>Neoptera</taxon>
        <taxon>Paraneoptera</taxon>
        <taxon>Hemiptera</taxon>
        <taxon>Sternorrhyncha</taxon>
        <taxon>Aphidomorpha</taxon>
        <taxon>Aphidoidea</taxon>
        <taxon>Aphididae</taxon>
        <taxon>Lachninae</taxon>
        <taxon>Cinara</taxon>
    </lineage>
</organism>
<dbReference type="Proteomes" id="UP000325440">
    <property type="component" value="Unassembled WGS sequence"/>
</dbReference>
<dbReference type="OrthoDB" id="7673806at2759"/>
<feature type="compositionally biased region" description="Polar residues" evidence="1">
    <location>
        <begin position="671"/>
        <end position="700"/>
    </location>
</feature>
<feature type="region of interest" description="Disordered" evidence="1">
    <location>
        <begin position="669"/>
        <end position="707"/>
    </location>
</feature>
<feature type="region of interest" description="Disordered" evidence="1">
    <location>
        <begin position="535"/>
        <end position="594"/>
    </location>
</feature>
<reference evidence="2 3" key="1">
    <citation type="submission" date="2019-08" db="EMBL/GenBank/DDBJ databases">
        <authorList>
            <person name="Alioto T."/>
            <person name="Alioto T."/>
            <person name="Gomez Garrido J."/>
        </authorList>
    </citation>
    <scope>NUCLEOTIDE SEQUENCE [LARGE SCALE GENOMIC DNA]</scope>
</reference>
<feature type="region of interest" description="Disordered" evidence="1">
    <location>
        <begin position="1212"/>
        <end position="1235"/>
    </location>
</feature>
<evidence type="ECO:0000313" key="3">
    <source>
        <dbReference type="Proteomes" id="UP000325440"/>
    </source>
</evidence>
<proteinExistence type="predicted"/>
<keyword evidence="3" id="KW-1185">Reference proteome</keyword>
<dbReference type="EMBL" id="CABPRJ010000010">
    <property type="protein sequence ID" value="VVC25279.1"/>
    <property type="molecule type" value="Genomic_DNA"/>
</dbReference>
<feature type="compositionally biased region" description="Polar residues" evidence="1">
    <location>
        <begin position="1291"/>
        <end position="1313"/>
    </location>
</feature>
<feature type="region of interest" description="Disordered" evidence="1">
    <location>
        <begin position="1941"/>
        <end position="2011"/>
    </location>
</feature>